<feature type="chain" id="PRO_5043460728" description="RNase H type-1 domain-containing protein" evidence="1">
    <location>
        <begin position="19"/>
        <end position="161"/>
    </location>
</feature>
<dbReference type="Proteomes" id="UP001314170">
    <property type="component" value="Unassembled WGS sequence"/>
</dbReference>
<evidence type="ECO:0008006" key="4">
    <source>
        <dbReference type="Google" id="ProtNLM"/>
    </source>
</evidence>
<evidence type="ECO:0000313" key="3">
    <source>
        <dbReference type="Proteomes" id="UP001314170"/>
    </source>
</evidence>
<name>A0AAV1QR02_9ROSI</name>
<keyword evidence="3" id="KW-1185">Reference proteome</keyword>
<gene>
    <name evidence="2" type="ORF">DCAF_LOCUS837</name>
</gene>
<dbReference type="InterPro" id="IPR052929">
    <property type="entry name" value="RNase_H-like_EbsB-rel"/>
</dbReference>
<dbReference type="PANTHER" id="PTHR47074">
    <property type="entry name" value="BNAC02G40300D PROTEIN"/>
    <property type="match status" value="1"/>
</dbReference>
<evidence type="ECO:0000256" key="1">
    <source>
        <dbReference type="SAM" id="SignalP"/>
    </source>
</evidence>
<protein>
    <recommendedName>
        <fullName evidence="4">RNase H type-1 domain-containing protein</fullName>
    </recommendedName>
</protein>
<dbReference type="EMBL" id="CAWUPB010000071">
    <property type="protein sequence ID" value="CAK7323220.1"/>
    <property type="molecule type" value="Genomic_DNA"/>
</dbReference>
<dbReference type="AlphaFoldDB" id="A0AAV1QR02"/>
<comment type="caution">
    <text evidence="2">The sequence shown here is derived from an EMBL/GenBank/DDBJ whole genome shotgun (WGS) entry which is preliminary data.</text>
</comment>
<accession>A0AAV1QR02</accession>
<feature type="signal peptide" evidence="1">
    <location>
        <begin position="1"/>
        <end position="18"/>
    </location>
</feature>
<evidence type="ECO:0000313" key="2">
    <source>
        <dbReference type="EMBL" id="CAK7323220.1"/>
    </source>
</evidence>
<sequence length="161" mass="17645">MPPPRAWMLLFMTVKAMAFLSRIGSGINVVPTFVTQSFDEVVDSLHLLRNKAGQHLEEIWAAQTSNVTNLSSSLLVAGSDRWTKPPLGKLRSNVDGAVDSGQKNISVGVVIRDENGDFIAATTRKKAGFYDVLTTEADAALWIVNEFEFSELRHKRAINGG</sequence>
<reference evidence="2 3" key="1">
    <citation type="submission" date="2024-01" db="EMBL/GenBank/DDBJ databases">
        <authorList>
            <person name="Waweru B."/>
        </authorList>
    </citation>
    <scope>NUCLEOTIDE SEQUENCE [LARGE SCALE GENOMIC DNA]</scope>
</reference>
<organism evidence="2 3">
    <name type="scientific">Dovyalis caffra</name>
    <dbReference type="NCBI Taxonomy" id="77055"/>
    <lineage>
        <taxon>Eukaryota</taxon>
        <taxon>Viridiplantae</taxon>
        <taxon>Streptophyta</taxon>
        <taxon>Embryophyta</taxon>
        <taxon>Tracheophyta</taxon>
        <taxon>Spermatophyta</taxon>
        <taxon>Magnoliopsida</taxon>
        <taxon>eudicotyledons</taxon>
        <taxon>Gunneridae</taxon>
        <taxon>Pentapetalae</taxon>
        <taxon>rosids</taxon>
        <taxon>fabids</taxon>
        <taxon>Malpighiales</taxon>
        <taxon>Salicaceae</taxon>
        <taxon>Flacourtieae</taxon>
        <taxon>Dovyalis</taxon>
    </lineage>
</organism>
<proteinExistence type="predicted"/>
<keyword evidence="1" id="KW-0732">Signal</keyword>
<dbReference type="PANTHER" id="PTHR47074:SF48">
    <property type="entry name" value="POLYNUCLEOTIDYL TRANSFERASE, RIBONUCLEASE H-LIKE SUPERFAMILY PROTEIN"/>
    <property type="match status" value="1"/>
</dbReference>